<dbReference type="Proteomes" id="UP000250140">
    <property type="component" value="Unassembled WGS sequence"/>
</dbReference>
<feature type="region of interest" description="Disordered" evidence="1">
    <location>
        <begin position="63"/>
        <end position="84"/>
    </location>
</feature>
<organism evidence="2 3">
    <name type="scientific">Glonium stellatum</name>
    <dbReference type="NCBI Taxonomy" id="574774"/>
    <lineage>
        <taxon>Eukaryota</taxon>
        <taxon>Fungi</taxon>
        <taxon>Dikarya</taxon>
        <taxon>Ascomycota</taxon>
        <taxon>Pezizomycotina</taxon>
        <taxon>Dothideomycetes</taxon>
        <taxon>Pleosporomycetidae</taxon>
        <taxon>Gloniales</taxon>
        <taxon>Gloniaceae</taxon>
        <taxon>Glonium</taxon>
    </lineage>
</organism>
<evidence type="ECO:0000313" key="3">
    <source>
        <dbReference type="Proteomes" id="UP000250140"/>
    </source>
</evidence>
<name>A0A8E2EQW7_9PEZI</name>
<evidence type="ECO:0000313" key="2">
    <source>
        <dbReference type="EMBL" id="OCL03247.1"/>
    </source>
</evidence>
<evidence type="ECO:0000256" key="1">
    <source>
        <dbReference type="SAM" id="MobiDB-lite"/>
    </source>
</evidence>
<dbReference type="EMBL" id="KV750780">
    <property type="protein sequence ID" value="OCL03247.1"/>
    <property type="molecule type" value="Genomic_DNA"/>
</dbReference>
<proteinExistence type="predicted"/>
<reference evidence="2 3" key="1">
    <citation type="journal article" date="2016" name="Nat. Commun.">
        <title>Ectomycorrhizal ecology is imprinted in the genome of the dominant symbiotic fungus Cenococcum geophilum.</title>
        <authorList>
            <consortium name="DOE Joint Genome Institute"/>
            <person name="Peter M."/>
            <person name="Kohler A."/>
            <person name="Ohm R.A."/>
            <person name="Kuo A."/>
            <person name="Krutzmann J."/>
            <person name="Morin E."/>
            <person name="Arend M."/>
            <person name="Barry K.W."/>
            <person name="Binder M."/>
            <person name="Choi C."/>
            <person name="Clum A."/>
            <person name="Copeland A."/>
            <person name="Grisel N."/>
            <person name="Haridas S."/>
            <person name="Kipfer T."/>
            <person name="LaButti K."/>
            <person name="Lindquist E."/>
            <person name="Lipzen A."/>
            <person name="Maire R."/>
            <person name="Meier B."/>
            <person name="Mihaltcheva S."/>
            <person name="Molinier V."/>
            <person name="Murat C."/>
            <person name="Poggeler S."/>
            <person name="Quandt C.A."/>
            <person name="Sperisen C."/>
            <person name="Tritt A."/>
            <person name="Tisserant E."/>
            <person name="Crous P.W."/>
            <person name="Henrissat B."/>
            <person name="Nehls U."/>
            <person name="Egli S."/>
            <person name="Spatafora J.W."/>
            <person name="Grigoriev I.V."/>
            <person name="Martin F.M."/>
        </authorList>
    </citation>
    <scope>NUCLEOTIDE SEQUENCE [LARGE SCALE GENOMIC DNA]</scope>
    <source>
        <strain evidence="2 3">CBS 207.34</strain>
    </source>
</reference>
<sequence length="225" mass="25529">MAKESSSTGDNKLKQPLKDEIESLRAENERLRMQVDRHGSVLEDLTGVVATLREEIDWLSSLQLPSGTGTGGHGNTSGESGARTQDGILDMTRKRGKLGMVDPYVIDKMDDQMLERFRNSLKETMYEVSKSSSRNYNGWRNQIQAFSMAYGLGMRFVIDEDKKWNDRDHAATRAVRQDPTHPLKDRMQAFADDAAIDANRPFEWSALTRHYFFLSLAEMADYVGL</sequence>
<gene>
    <name evidence="2" type="ORF">AOQ84DRAFT_392405</name>
</gene>
<accession>A0A8E2EQW7</accession>
<protein>
    <submittedName>
        <fullName evidence="2">Uncharacterized protein</fullName>
    </submittedName>
</protein>
<dbReference type="AlphaFoldDB" id="A0A8E2EQW7"/>
<keyword evidence="3" id="KW-1185">Reference proteome</keyword>